<keyword evidence="1" id="KW-0175">Coiled coil</keyword>
<sequence length="299" mass="34451">MVPSSQSATSDFLRFSLSSTAPPETDSGVLTVTQNRRVAVQDHVTGTWRVQLTCGLFTDLGEPPVHVVWKTPSGTSLLSTNYESGNFHLLLENPVVGGNYSCSLNNSPAAACLHGEDPMLREVTVYVDEMQARLTLIEAHQRALESGLKTENANLTQHVQGLETQLNQYHRDNMNLTDQLNQYHRDNMNVTYQLNQYHRDNMNVTDQLNQYHKDNMNLTDQLNQYHRDNMNLADQLNQYHRDNMNVTYQLNQYHRDNMNVTDQLNQYHKDNMNLTDQLNQYHRDNMNLADQLNHITETT</sequence>
<gene>
    <name evidence="3" type="ORF">BaRGS_00009459</name>
</gene>
<feature type="coiled-coil region" evidence="1">
    <location>
        <begin position="152"/>
        <end position="291"/>
    </location>
</feature>
<dbReference type="AlphaFoldDB" id="A0ABD0LI70"/>
<dbReference type="Proteomes" id="UP001519460">
    <property type="component" value="Unassembled WGS sequence"/>
</dbReference>
<accession>A0ABD0LI70</accession>
<keyword evidence="4" id="KW-1185">Reference proteome</keyword>
<evidence type="ECO:0000313" key="3">
    <source>
        <dbReference type="EMBL" id="KAK7499199.1"/>
    </source>
</evidence>
<name>A0ABD0LI70_9CAEN</name>
<proteinExistence type="predicted"/>
<dbReference type="EMBL" id="JACVVK020000045">
    <property type="protein sequence ID" value="KAK7499199.1"/>
    <property type="molecule type" value="Genomic_DNA"/>
</dbReference>
<evidence type="ECO:0000313" key="4">
    <source>
        <dbReference type="Proteomes" id="UP001519460"/>
    </source>
</evidence>
<dbReference type="InterPro" id="IPR007110">
    <property type="entry name" value="Ig-like_dom"/>
</dbReference>
<feature type="domain" description="Ig-like" evidence="2">
    <location>
        <begin position="23"/>
        <end position="124"/>
    </location>
</feature>
<reference evidence="3 4" key="1">
    <citation type="journal article" date="2023" name="Sci. Data">
        <title>Genome assembly of the Korean intertidal mud-creeper Batillaria attramentaria.</title>
        <authorList>
            <person name="Patra A.K."/>
            <person name="Ho P.T."/>
            <person name="Jun S."/>
            <person name="Lee S.J."/>
            <person name="Kim Y."/>
            <person name="Won Y.J."/>
        </authorList>
    </citation>
    <scope>NUCLEOTIDE SEQUENCE [LARGE SCALE GENOMIC DNA]</scope>
    <source>
        <strain evidence="3">Wonlab-2016</strain>
    </source>
</reference>
<evidence type="ECO:0000259" key="2">
    <source>
        <dbReference type="PROSITE" id="PS50835"/>
    </source>
</evidence>
<dbReference type="PROSITE" id="PS50835">
    <property type="entry name" value="IG_LIKE"/>
    <property type="match status" value="1"/>
</dbReference>
<evidence type="ECO:0000256" key="1">
    <source>
        <dbReference type="SAM" id="Coils"/>
    </source>
</evidence>
<organism evidence="3 4">
    <name type="scientific">Batillaria attramentaria</name>
    <dbReference type="NCBI Taxonomy" id="370345"/>
    <lineage>
        <taxon>Eukaryota</taxon>
        <taxon>Metazoa</taxon>
        <taxon>Spiralia</taxon>
        <taxon>Lophotrochozoa</taxon>
        <taxon>Mollusca</taxon>
        <taxon>Gastropoda</taxon>
        <taxon>Caenogastropoda</taxon>
        <taxon>Sorbeoconcha</taxon>
        <taxon>Cerithioidea</taxon>
        <taxon>Batillariidae</taxon>
        <taxon>Batillaria</taxon>
    </lineage>
</organism>
<protein>
    <recommendedName>
        <fullName evidence="2">Ig-like domain-containing protein</fullName>
    </recommendedName>
</protein>
<comment type="caution">
    <text evidence="3">The sequence shown here is derived from an EMBL/GenBank/DDBJ whole genome shotgun (WGS) entry which is preliminary data.</text>
</comment>